<dbReference type="GeneID" id="93505406"/>
<organism evidence="1 2">
    <name type="scientific">Nocardia carnea</name>
    <dbReference type="NCBI Taxonomy" id="37328"/>
    <lineage>
        <taxon>Bacteria</taxon>
        <taxon>Bacillati</taxon>
        <taxon>Actinomycetota</taxon>
        <taxon>Actinomycetes</taxon>
        <taxon>Mycobacteriales</taxon>
        <taxon>Nocardiaceae</taxon>
        <taxon>Nocardia</taxon>
    </lineage>
</organism>
<dbReference type="InterPro" id="IPR032710">
    <property type="entry name" value="NTF2-like_dom_sf"/>
</dbReference>
<evidence type="ECO:0000313" key="1">
    <source>
        <dbReference type="EMBL" id="MFI1460216.1"/>
    </source>
</evidence>
<name>A0ABW7TGQ2_9NOCA</name>
<comment type="caution">
    <text evidence="1">The sequence shown here is derived from an EMBL/GenBank/DDBJ whole genome shotgun (WGS) entry which is preliminary data.</text>
</comment>
<evidence type="ECO:0000313" key="2">
    <source>
        <dbReference type="Proteomes" id="UP001611263"/>
    </source>
</evidence>
<dbReference type="RefSeq" id="WP_051157584.1">
    <property type="nucleotide sequence ID" value="NZ_JBIRUQ010000001.1"/>
</dbReference>
<reference evidence="1 2" key="1">
    <citation type="submission" date="2024-10" db="EMBL/GenBank/DDBJ databases">
        <title>The Natural Products Discovery Center: Release of the First 8490 Sequenced Strains for Exploring Actinobacteria Biosynthetic Diversity.</title>
        <authorList>
            <person name="Kalkreuter E."/>
            <person name="Kautsar S.A."/>
            <person name="Yang D."/>
            <person name="Bader C.D."/>
            <person name="Teijaro C.N."/>
            <person name="Fluegel L."/>
            <person name="Davis C.M."/>
            <person name="Simpson J.R."/>
            <person name="Lauterbach L."/>
            <person name="Steele A.D."/>
            <person name="Gui C."/>
            <person name="Meng S."/>
            <person name="Li G."/>
            <person name="Viehrig K."/>
            <person name="Ye F."/>
            <person name="Su P."/>
            <person name="Kiefer A.F."/>
            <person name="Nichols A."/>
            <person name="Cepeda A.J."/>
            <person name="Yan W."/>
            <person name="Fan B."/>
            <person name="Jiang Y."/>
            <person name="Adhikari A."/>
            <person name="Zheng C.-J."/>
            <person name="Schuster L."/>
            <person name="Cowan T.M."/>
            <person name="Smanski M.J."/>
            <person name="Chevrette M.G."/>
            <person name="De Carvalho L.P.S."/>
            <person name="Shen B."/>
        </authorList>
    </citation>
    <scope>NUCLEOTIDE SEQUENCE [LARGE SCALE GENOMIC DNA]</scope>
    <source>
        <strain evidence="1 2">NPDC020568</strain>
    </source>
</reference>
<sequence length="149" mass="16327">MTESPRSPGRTGDIDIAAEIERVHDLLATWLGSAASPRVLDTFAAAHDEDFSMVTAVGTVVRKRELLTGLHRARNSRPGLVIEISEVETLCATGDTAVVRFVEYQRDESGPEYQRTTAVVRIDPEQSCQWLALQETAVTDPEGISDTDD</sequence>
<accession>A0ABW7TGQ2</accession>
<gene>
    <name evidence="1" type="ORF">ACH4WX_05770</name>
</gene>
<keyword evidence="2" id="KW-1185">Reference proteome</keyword>
<dbReference type="Proteomes" id="UP001611263">
    <property type="component" value="Unassembled WGS sequence"/>
</dbReference>
<proteinExistence type="predicted"/>
<dbReference type="InterPro" id="IPR016918">
    <property type="entry name" value="UCP029394"/>
</dbReference>
<dbReference type="Gene3D" id="3.10.450.50">
    <property type="match status" value="1"/>
</dbReference>
<dbReference type="EMBL" id="JBIRUQ010000001">
    <property type="protein sequence ID" value="MFI1460216.1"/>
    <property type="molecule type" value="Genomic_DNA"/>
</dbReference>
<dbReference type="SUPFAM" id="SSF54427">
    <property type="entry name" value="NTF2-like"/>
    <property type="match status" value="1"/>
</dbReference>
<dbReference type="PIRSF" id="PIRSF029394">
    <property type="entry name" value="UCP029394"/>
    <property type="match status" value="1"/>
</dbReference>
<protein>
    <submittedName>
        <fullName evidence="1">DUF4440 domain-containing protein</fullName>
    </submittedName>
</protein>